<dbReference type="EMBL" id="OX465077">
    <property type="protein sequence ID" value="CAI9267501.1"/>
    <property type="molecule type" value="Genomic_DNA"/>
</dbReference>
<evidence type="ECO:0000313" key="5">
    <source>
        <dbReference type="EMBL" id="CAI9267501.1"/>
    </source>
</evidence>
<accession>A0AA35V612</accession>
<feature type="compositionally biased region" description="Basic and acidic residues" evidence="2">
    <location>
        <begin position="167"/>
        <end position="181"/>
    </location>
</feature>
<evidence type="ECO:0000259" key="3">
    <source>
        <dbReference type="Pfam" id="PF04782"/>
    </source>
</evidence>
<dbReference type="Pfam" id="PF04783">
    <property type="entry name" value="DUF630"/>
    <property type="match status" value="1"/>
</dbReference>
<evidence type="ECO:0000259" key="4">
    <source>
        <dbReference type="Pfam" id="PF04783"/>
    </source>
</evidence>
<dbReference type="PANTHER" id="PTHR21450:SF59">
    <property type="entry name" value="PROTEIN, PUTATIVE_ 48652-45869-RELATED"/>
    <property type="match status" value="1"/>
</dbReference>
<sequence length="675" mass="78030">MGCSQSTIRMENKDVVNQCKERKAFMKQSISAHYAFATAHFAYAAALKNIGAAFTDYALRELQFADHLHPTPPHPRYDSHRPPPQPDGGSRFRTSKQETGNKNVPPPPGNDGIVPWDFFFTSIEDVIGSELTEVDGKGSRIGKHDIQRTMADDKRRHGGGGGCRHRAVTESEKEPPLSSMKEDVESMDLLQVITEIDDGFMKASESAHEVSKIIEANMLQHDSNSADNPGHTDHSTRVTTWKHLFKGYQISNHDEDNYAPKEKQTHYMILDNILVWEKKLYDEVKAGEEMKYVYKKKIASLNKLKKRGTSSDSLMRMVSHLHTRCIVQMHSIDSTVSEINRLRDEQLYPKLVQLVKEMGAMWERMGKQHENQWKMVQELIKISQSRNETSEDNHSNTKQFHVHVKMWCFGFQKLILHQKEYVKSLVNWLELNLICINNNLINKASSQQKPQNPKIQSLLRTWQDQLEKLPEEGAKTAINTFAAEIHTIIHYQSDEMQMKERCEETRREITRKSRKFEEWCDKQIAKRTPTDVVDDIEVIAEHQIAVEALKRRLEEEEEAYRRQCIQVKDKSLMNMKTVWEIIVPFDHIEGRLDFSVVKVVILTGTKKKINEEIRVEAEGKIFDVGLVEYEYEPWFPFKFENEEQPYESESNYATSVVDSDEEVEASDEDEEGVSG</sequence>
<dbReference type="InterPro" id="IPR006867">
    <property type="entry name" value="DUF632"/>
</dbReference>
<feature type="domain" description="DUF630" evidence="4">
    <location>
        <begin position="1"/>
        <end position="60"/>
    </location>
</feature>
<reference evidence="5" key="1">
    <citation type="submission" date="2023-04" db="EMBL/GenBank/DDBJ databases">
        <authorList>
            <person name="Vijverberg K."/>
            <person name="Xiong W."/>
            <person name="Schranz E."/>
        </authorList>
    </citation>
    <scope>NUCLEOTIDE SEQUENCE</scope>
</reference>
<feature type="compositionally biased region" description="Acidic residues" evidence="2">
    <location>
        <begin position="658"/>
        <end position="675"/>
    </location>
</feature>
<gene>
    <name evidence="5" type="ORF">LSALG_LOCUS7980</name>
</gene>
<keyword evidence="6" id="KW-1185">Reference proteome</keyword>
<dbReference type="PANTHER" id="PTHR21450">
    <property type="entry name" value="PROTEIN ALTERED PHOSPHATE STARVATION RESPONSE 1"/>
    <property type="match status" value="1"/>
</dbReference>
<feature type="region of interest" description="Disordered" evidence="2">
    <location>
        <begin position="645"/>
        <end position="675"/>
    </location>
</feature>
<evidence type="ECO:0000256" key="2">
    <source>
        <dbReference type="SAM" id="MobiDB-lite"/>
    </source>
</evidence>
<protein>
    <recommendedName>
        <fullName evidence="7">DUF632 domain-containing protein</fullName>
    </recommendedName>
</protein>
<proteinExistence type="predicted"/>
<feature type="coiled-coil region" evidence="1">
    <location>
        <begin position="539"/>
        <end position="570"/>
    </location>
</feature>
<feature type="region of interest" description="Disordered" evidence="2">
    <location>
        <begin position="67"/>
        <end position="111"/>
    </location>
</feature>
<evidence type="ECO:0008006" key="7">
    <source>
        <dbReference type="Google" id="ProtNLM"/>
    </source>
</evidence>
<feature type="region of interest" description="Disordered" evidence="2">
    <location>
        <begin position="150"/>
        <end position="181"/>
    </location>
</feature>
<dbReference type="InterPro" id="IPR006868">
    <property type="entry name" value="DUF630"/>
</dbReference>
<feature type="domain" description="DUF632" evidence="3">
    <location>
        <begin position="189"/>
        <end position="486"/>
    </location>
</feature>
<dbReference type="Proteomes" id="UP001177003">
    <property type="component" value="Chromosome 1"/>
</dbReference>
<evidence type="ECO:0000313" key="6">
    <source>
        <dbReference type="Proteomes" id="UP001177003"/>
    </source>
</evidence>
<dbReference type="Pfam" id="PF04782">
    <property type="entry name" value="DUF632"/>
    <property type="match status" value="1"/>
</dbReference>
<name>A0AA35V612_LACSI</name>
<keyword evidence="1" id="KW-0175">Coiled coil</keyword>
<feature type="compositionally biased region" description="Basic and acidic residues" evidence="2">
    <location>
        <begin position="67"/>
        <end position="81"/>
    </location>
</feature>
<dbReference type="AlphaFoldDB" id="A0AA35V612"/>
<evidence type="ECO:0000256" key="1">
    <source>
        <dbReference type="SAM" id="Coils"/>
    </source>
</evidence>
<organism evidence="5 6">
    <name type="scientific">Lactuca saligna</name>
    <name type="common">Willowleaf lettuce</name>
    <dbReference type="NCBI Taxonomy" id="75948"/>
    <lineage>
        <taxon>Eukaryota</taxon>
        <taxon>Viridiplantae</taxon>
        <taxon>Streptophyta</taxon>
        <taxon>Embryophyta</taxon>
        <taxon>Tracheophyta</taxon>
        <taxon>Spermatophyta</taxon>
        <taxon>Magnoliopsida</taxon>
        <taxon>eudicotyledons</taxon>
        <taxon>Gunneridae</taxon>
        <taxon>Pentapetalae</taxon>
        <taxon>asterids</taxon>
        <taxon>campanulids</taxon>
        <taxon>Asterales</taxon>
        <taxon>Asteraceae</taxon>
        <taxon>Cichorioideae</taxon>
        <taxon>Cichorieae</taxon>
        <taxon>Lactucinae</taxon>
        <taxon>Lactuca</taxon>
    </lineage>
</organism>